<dbReference type="Pfam" id="PF22451">
    <property type="entry name" value="NirdL-like_HTH"/>
    <property type="match status" value="2"/>
</dbReference>
<dbReference type="EMBL" id="JAEDAL010000001">
    <property type="protein sequence ID" value="MBH9552113.1"/>
    <property type="molecule type" value="Genomic_DNA"/>
</dbReference>
<keyword evidence="3" id="KW-1185">Reference proteome</keyword>
<sequence length="312" mass="33865">MGSVCAGLGQALQHGWQEGFPLQASPFQVLARQTGASLRELLTQCQTLQRQGTLQGPRVQWGARVSAWRLRGHLQGPPEAEQAGLQRLVALPGTAWVEWCEGDIQGVVFELQARSSSALRQQQASLSTWAQQDAQVDLLWIGLPEPACRHCTCGEHGGPCTDPELARRLEGGLPLCAHPFQAVASELGRSEREVLAQLRRWQDAGDLHGLSLAPPHRAQQQAVASVLLQGPFAPDLPQRLAAHTGVVDVQPVADTADQPVLWVSLSALRDLALPQLDQMLAAEGLKAQVRQRWLGLRSAPRAQPLFFQAPVV</sequence>
<dbReference type="Proteomes" id="UP000620139">
    <property type="component" value="Unassembled WGS sequence"/>
</dbReference>
<organism evidence="2 3">
    <name type="scientific">Inhella gelatinilytica</name>
    <dbReference type="NCBI Taxonomy" id="2795030"/>
    <lineage>
        <taxon>Bacteria</taxon>
        <taxon>Pseudomonadati</taxon>
        <taxon>Pseudomonadota</taxon>
        <taxon>Betaproteobacteria</taxon>
        <taxon>Burkholderiales</taxon>
        <taxon>Sphaerotilaceae</taxon>
        <taxon>Inhella</taxon>
    </lineage>
</organism>
<protein>
    <recommendedName>
        <fullName evidence="1">Siroheme decarboxylase NirL-like HTH domain-containing protein</fullName>
    </recommendedName>
</protein>
<accession>A0A931IY25</accession>
<evidence type="ECO:0000259" key="1">
    <source>
        <dbReference type="Pfam" id="PF22451"/>
    </source>
</evidence>
<evidence type="ECO:0000313" key="3">
    <source>
        <dbReference type="Proteomes" id="UP000620139"/>
    </source>
</evidence>
<feature type="domain" description="Siroheme decarboxylase NirL-like HTH" evidence="1">
    <location>
        <begin position="165"/>
        <end position="205"/>
    </location>
</feature>
<gene>
    <name evidence="2" type="ORF">I7X43_04535</name>
</gene>
<dbReference type="RefSeq" id="WP_216860045.1">
    <property type="nucleotide sequence ID" value="NZ_JAEDAL010000001.1"/>
</dbReference>
<dbReference type="Gene3D" id="1.10.10.2890">
    <property type="match status" value="2"/>
</dbReference>
<reference evidence="2" key="1">
    <citation type="submission" date="2020-12" db="EMBL/GenBank/DDBJ databases">
        <title>The genome sequence of Inhella sp. 4Y17.</title>
        <authorList>
            <person name="Liu Y."/>
        </authorList>
    </citation>
    <scope>NUCLEOTIDE SEQUENCE</scope>
    <source>
        <strain evidence="2">4Y10</strain>
    </source>
</reference>
<comment type="caution">
    <text evidence="2">The sequence shown here is derived from an EMBL/GenBank/DDBJ whole genome shotgun (WGS) entry which is preliminary data.</text>
</comment>
<name>A0A931IY25_9BURK</name>
<proteinExistence type="predicted"/>
<dbReference type="InterPro" id="IPR053953">
    <property type="entry name" value="NirdL-like_HTH"/>
</dbReference>
<evidence type="ECO:0000313" key="2">
    <source>
        <dbReference type="EMBL" id="MBH9552113.1"/>
    </source>
</evidence>
<dbReference type="AlphaFoldDB" id="A0A931IY25"/>
<feature type="domain" description="Siroheme decarboxylase NirL-like HTH" evidence="1">
    <location>
        <begin position="17"/>
        <end position="53"/>
    </location>
</feature>